<dbReference type="EMBL" id="CP165647">
    <property type="protein sequence ID" value="XDU63105.1"/>
    <property type="molecule type" value="Genomic_DNA"/>
</dbReference>
<dbReference type="KEGG" id="lala:AB8B28_04445"/>
<protein>
    <recommendedName>
        <fullName evidence="2">MORN repeat protein</fullName>
    </recommendedName>
</protein>
<name>A0AB39V6T0_9FUSO</name>
<reference evidence="1" key="1">
    <citation type="submission" date="2024-07" db="EMBL/GenBank/DDBJ databases">
        <authorList>
            <person name="Li X.-J."/>
            <person name="Wang X."/>
        </authorList>
    </citation>
    <scope>NUCLEOTIDE SEQUENCE</scope>
    <source>
        <strain evidence="1">HSP-536</strain>
    </source>
</reference>
<gene>
    <name evidence="1" type="ORF">AB8B28_04445</name>
</gene>
<sequence length="251" mass="29535">MYKKIITFFLLTFSIVCYSERVSSNSGICEYFRDKESKKKFNPYTGKTNIKLKNGVYKCLNADASFKIIVWRYFWADDINIYGTLTIEVKNGIMTKLKSIDEKNGELLFSATYNRYGPDGEMYISKGFALNYNSNSRKLNYKDGKPFGDILEYYDNGKLYRKSHLVKKNNYHPFDTPDDFNNYVDYYEIYDINTGEILKKEDLFNKTGTIWDYDSKSGKLSREGHLVNGEIVFEREYKEDGTVAREYNYKK</sequence>
<proteinExistence type="predicted"/>
<evidence type="ECO:0008006" key="2">
    <source>
        <dbReference type="Google" id="ProtNLM"/>
    </source>
</evidence>
<organism evidence="1">
    <name type="scientific">Leptotrichia alba</name>
    <dbReference type="NCBI Taxonomy" id="3239304"/>
    <lineage>
        <taxon>Bacteria</taxon>
        <taxon>Fusobacteriati</taxon>
        <taxon>Fusobacteriota</taxon>
        <taxon>Fusobacteriia</taxon>
        <taxon>Fusobacteriales</taxon>
        <taxon>Leptotrichiaceae</taxon>
        <taxon>Leptotrichia</taxon>
    </lineage>
</organism>
<accession>A0AB39V6T0</accession>
<dbReference type="AlphaFoldDB" id="A0AB39V6T0"/>
<dbReference type="RefSeq" id="WP_369717060.1">
    <property type="nucleotide sequence ID" value="NZ_CP165647.1"/>
</dbReference>
<evidence type="ECO:0000313" key="1">
    <source>
        <dbReference type="EMBL" id="XDU63105.1"/>
    </source>
</evidence>